<dbReference type="AlphaFoldDB" id="A0A3S7X032"/>
<dbReference type="Proteomes" id="UP000274082">
    <property type="component" value="Chromosome 26"/>
</dbReference>
<evidence type="ECO:0000256" key="2">
    <source>
        <dbReference type="ARBA" id="ARBA00004496"/>
    </source>
</evidence>
<gene>
    <name evidence="9" type="ORF">LdCL_260024600</name>
</gene>
<dbReference type="SUPFAM" id="SSF48371">
    <property type="entry name" value="ARM repeat"/>
    <property type="match status" value="1"/>
</dbReference>
<feature type="region of interest" description="Disordered" evidence="8">
    <location>
        <begin position="1092"/>
        <end position="1112"/>
    </location>
</feature>
<dbReference type="VEuPathDB" id="TriTrypDB:LdCL_260024600"/>
<dbReference type="GO" id="GO:0006611">
    <property type="term" value="P:protein export from nucleus"/>
    <property type="evidence" value="ECO:0007669"/>
    <property type="project" value="TreeGrafter"/>
</dbReference>
<dbReference type="GO" id="GO:0005049">
    <property type="term" value="F:nuclear export signal receptor activity"/>
    <property type="evidence" value="ECO:0007669"/>
    <property type="project" value="InterPro"/>
</dbReference>
<comment type="subcellular location">
    <subcellularLocation>
        <location evidence="2">Cytoplasm</location>
    </subcellularLocation>
    <subcellularLocation>
        <location evidence="1">Nucleus</location>
    </subcellularLocation>
</comment>
<dbReference type="GO" id="GO:0005643">
    <property type="term" value="C:nuclear pore"/>
    <property type="evidence" value="ECO:0007669"/>
    <property type="project" value="TreeGrafter"/>
</dbReference>
<evidence type="ECO:0000256" key="8">
    <source>
        <dbReference type="SAM" id="MobiDB-lite"/>
    </source>
</evidence>
<keyword evidence="10" id="KW-1185">Reference proteome</keyword>
<dbReference type="PANTHER" id="PTHR12596">
    <property type="entry name" value="EXPORTIN 4,7-RELATED"/>
    <property type="match status" value="1"/>
</dbReference>
<keyword evidence="6" id="KW-0653">Protein transport</keyword>
<keyword evidence="4" id="KW-0813">Transport</keyword>
<evidence type="ECO:0000256" key="4">
    <source>
        <dbReference type="ARBA" id="ARBA00022448"/>
    </source>
</evidence>
<organism evidence="9 10">
    <name type="scientific">Leishmania donovani</name>
    <dbReference type="NCBI Taxonomy" id="5661"/>
    <lineage>
        <taxon>Eukaryota</taxon>
        <taxon>Discoba</taxon>
        <taxon>Euglenozoa</taxon>
        <taxon>Kinetoplastea</taxon>
        <taxon>Metakinetoplastina</taxon>
        <taxon>Trypanosomatida</taxon>
        <taxon>Trypanosomatidae</taxon>
        <taxon>Leishmaniinae</taxon>
        <taxon>Leishmania</taxon>
    </lineage>
</organism>
<dbReference type="GO" id="GO:0005737">
    <property type="term" value="C:cytoplasm"/>
    <property type="evidence" value="ECO:0007669"/>
    <property type="project" value="UniProtKB-SubCell"/>
</dbReference>
<keyword evidence="7" id="KW-0539">Nucleus</keyword>
<evidence type="ECO:0000256" key="1">
    <source>
        <dbReference type="ARBA" id="ARBA00004123"/>
    </source>
</evidence>
<evidence type="ECO:0000313" key="10">
    <source>
        <dbReference type="Proteomes" id="UP000274082"/>
    </source>
</evidence>
<dbReference type="OrthoDB" id="244158at2759"/>
<dbReference type="EMBL" id="CP029525">
    <property type="protein sequence ID" value="AYU79790.1"/>
    <property type="molecule type" value="Genomic_DNA"/>
</dbReference>
<feature type="compositionally biased region" description="Gly residues" evidence="8">
    <location>
        <begin position="1094"/>
        <end position="1109"/>
    </location>
</feature>
<name>A0A3S7X032_LEIDO</name>
<protein>
    <submittedName>
        <fullName evidence="9">Uncharacterized protein</fullName>
    </submittedName>
</protein>
<accession>A0A3S7X032</accession>
<evidence type="ECO:0000256" key="6">
    <source>
        <dbReference type="ARBA" id="ARBA00022927"/>
    </source>
</evidence>
<dbReference type="InterPro" id="IPR044189">
    <property type="entry name" value="XPO4/7-like"/>
</dbReference>
<evidence type="ECO:0000256" key="7">
    <source>
        <dbReference type="ARBA" id="ARBA00023242"/>
    </source>
</evidence>
<dbReference type="VEuPathDB" id="TriTrypDB:LdBPK_261910.1"/>
<dbReference type="PANTHER" id="PTHR12596:SF2">
    <property type="entry name" value="EXPORTIN-7 ISOFORM X1"/>
    <property type="match status" value="1"/>
</dbReference>
<evidence type="ECO:0000256" key="5">
    <source>
        <dbReference type="ARBA" id="ARBA00022490"/>
    </source>
</evidence>
<keyword evidence="5" id="KW-0963">Cytoplasm</keyword>
<evidence type="ECO:0000256" key="3">
    <source>
        <dbReference type="ARBA" id="ARBA00009466"/>
    </source>
</evidence>
<comment type="similarity">
    <text evidence="3">Belongs to the exportin family.</text>
</comment>
<dbReference type="InterPro" id="IPR016024">
    <property type="entry name" value="ARM-type_fold"/>
</dbReference>
<evidence type="ECO:0000313" key="9">
    <source>
        <dbReference type="EMBL" id="AYU79790.1"/>
    </source>
</evidence>
<proteinExistence type="inferred from homology"/>
<reference evidence="9 10" key="1">
    <citation type="journal article" date="2018" name="Sci. Rep.">
        <title>A complete Leishmania donovani reference genome identifies novel genetic variations associated with virulence.</title>
        <authorList>
            <person name="Lypaczewski P."/>
            <person name="Hoshizaki J."/>
            <person name="Zhang W.-W."/>
            <person name="McCall L.-I."/>
            <person name="Torcivia-Rodriguez J."/>
            <person name="Simonyan V."/>
            <person name="Kaur A."/>
            <person name="Dewar K."/>
            <person name="Matlashewski G."/>
        </authorList>
    </citation>
    <scope>NUCLEOTIDE SEQUENCE [LARGE SCALE GENOMIC DNA]</scope>
    <source>
        <strain evidence="9 10">LdCL</strain>
    </source>
</reference>
<dbReference type="VEuPathDB" id="TriTrypDB:LDHU3_26.2480"/>
<sequence length="1222" mass="134017">MGSVEEIDSLAESMYASPDPEARRLAQERLTALTQENADVAPLEAIFARSNNQYALMFVSQGVVTWFRANRKWLSNEQRFEVVVNMCGTCVQRVSLAGAPRHVTLGLMNAYAKLTKLCFEKGALLVEAVAFALQMLHDASPSYAKSVSQNGGCGTAAGSHGGNDDKANLIGSSNGGASSSSAMVGGASSISASSGGGGPSSNDGGPLGYGIIRHSRFAPTGYRNEEERRTAYYVALLLLSTLVNEFSKYDSAKSQTYMNFSSHRRCSNNFRDECMLDIFVASVAELEGINGASPMVLEVTEFVRDCLTYDFMAIMVDETEEALSAQFPSSWKGVLLAPHTWDVLWGQHATLPYPHCATLLTGLTSMCGVRRTFFESTEERVQYLNGALTHLVRTMQLTDGRLKVPHYVTVLAEACYRFVSPFGYRDLHLSSVFQTWVSAVRAVSLDVFRIPFGQSGSFTTATTLLNFWSRLATSRRMYSMSEESAKDLELISPELVMCFFEARVQVSGGSGQQGSLRRDTNNANGDLEGMEYNMEFDEDFEATMESILAQSDAAATLALLEHTEAMRLLANYVHNGLGSNVLTSPSATTWLFYLAGGLVRHVLSAVEESAVEACSGFFMFCVDCANHRRSGAAAPSRSSLYSSYVERALLHFLTMVQSVLSSSRLHEALNTVVTNVFQSRVALFQFILNNTGHNIMRGVTGNRTTDEETAHIIRESIELIRNACMDVPHAMLAELHLELPPVVELPLAQSVQTYKLRTNLSAVLWRLLSVTPYSQANLKVFLQPIELCMQNTLGGGGGNDALFTAGWMRDLRGVVLALRDSADGLSDFVEWVCDHASSFHEVLHRSAAQHSMVIVSFLRFLEELVSQMGGRCTLPCCTAHSSCGLMLFKHMCSLMQSIIEQCITEEHIQRVSSAGGGGMVDGAYDMMLKPLALSLSVLRKSIQGGFVPLGAMAFYHDETYDNVLLGLLRMVGVFPFVYFREYPKVPYAVVNMLRTVTEEFAYRPLMSLDASELEKLISFVVYLCEDVDTQTGTLLHGLSFLSFIAGLIREVKALSTQAVSPALEARTHGTPPPSPMQLPSFYASPSGRLSGTPGSLGGRSGGGAGGRSGCGASAPRATRLAREALARTLEPFNSLWERLISVAMNVIVCQDRALSVSCAVVYPIFEVHPPFWYSFVENFVRTYPERKQPMVREALSTLSHAAESQDKFFSEVFTFRQTMRNL</sequence>